<reference evidence="2 3" key="1">
    <citation type="submission" date="2022-03" db="EMBL/GenBank/DDBJ databases">
        <authorList>
            <person name="Macdonald S."/>
            <person name="Ahmed S."/>
            <person name="Newling K."/>
        </authorList>
    </citation>
    <scope>NUCLEOTIDE SEQUENCE [LARGE SCALE GENOMIC DNA]</scope>
</reference>
<sequence length="91" mass="10328">MWGRRRRRATSDRHRRLVYHGIRDVTSSSSTPVKQQPHQKGIVTGRITSPWIDPLRTSTSQQSKQTLGIVMTDLRNRLSAPPSSSRASAYN</sequence>
<proteinExistence type="predicted"/>
<dbReference type="Proteomes" id="UP001642260">
    <property type="component" value="Unassembled WGS sequence"/>
</dbReference>
<dbReference type="AlphaFoldDB" id="A0ABC8J224"/>
<evidence type="ECO:0000313" key="2">
    <source>
        <dbReference type="EMBL" id="CAH8310410.1"/>
    </source>
</evidence>
<accession>A0ABC8J224</accession>
<dbReference type="EMBL" id="CAKOAT010071821">
    <property type="protein sequence ID" value="CAH8310410.1"/>
    <property type="molecule type" value="Genomic_DNA"/>
</dbReference>
<feature type="compositionally biased region" description="Polar residues" evidence="1">
    <location>
        <begin position="25"/>
        <end position="38"/>
    </location>
</feature>
<organism evidence="2 3">
    <name type="scientific">Eruca vesicaria subsp. sativa</name>
    <name type="common">Garden rocket</name>
    <name type="synonym">Eruca sativa</name>
    <dbReference type="NCBI Taxonomy" id="29727"/>
    <lineage>
        <taxon>Eukaryota</taxon>
        <taxon>Viridiplantae</taxon>
        <taxon>Streptophyta</taxon>
        <taxon>Embryophyta</taxon>
        <taxon>Tracheophyta</taxon>
        <taxon>Spermatophyta</taxon>
        <taxon>Magnoliopsida</taxon>
        <taxon>eudicotyledons</taxon>
        <taxon>Gunneridae</taxon>
        <taxon>Pentapetalae</taxon>
        <taxon>rosids</taxon>
        <taxon>malvids</taxon>
        <taxon>Brassicales</taxon>
        <taxon>Brassicaceae</taxon>
        <taxon>Brassiceae</taxon>
        <taxon>Eruca</taxon>
    </lineage>
</organism>
<evidence type="ECO:0000256" key="1">
    <source>
        <dbReference type="SAM" id="MobiDB-lite"/>
    </source>
</evidence>
<feature type="region of interest" description="Disordered" evidence="1">
    <location>
        <begin position="24"/>
        <end position="47"/>
    </location>
</feature>
<gene>
    <name evidence="2" type="ORF">ERUC_LOCUS5692</name>
</gene>
<protein>
    <submittedName>
        <fullName evidence="2">Uncharacterized protein</fullName>
    </submittedName>
</protein>
<name>A0ABC8J224_ERUVS</name>
<evidence type="ECO:0000313" key="3">
    <source>
        <dbReference type="Proteomes" id="UP001642260"/>
    </source>
</evidence>
<keyword evidence="3" id="KW-1185">Reference proteome</keyword>
<comment type="caution">
    <text evidence="2">The sequence shown here is derived from an EMBL/GenBank/DDBJ whole genome shotgun (WGS) entry which is preliminary data.</text>
</comment>